<protein>
    <submittedName>
        <fullName evidence="1">Uncharacterized protein</fullName>
    </submittedName>
</protein>
<gene>
    <name evidence="1" type="primary">119</name>
    <name evidence="1" type="ORF">SEA_SYLEON_119</name>
</gene>
<sequence length="88" mass="10188">MRYRKKPVEVDAQQWNGRNYLTVDNFTEGQFLKANNDDPDKGPTAHVYDRLHASWVGVMTGDFIIRGIQGEYYPCNADVFEETYEVVP</sequence>
<dbReference type="KEGG" id="vg:70081344"/>
<evidence type="ECO:0000313" key="1">
    <source>
        <dbReference type="EMBL" id="QGH75842.1"/>
    </source>
</evidence>
<keyword evidence="2" id="KW-1185">Reference proteome</keyword>
<name>A0A5Q2WDK4_9CAUD</name>
<dbReference type="GeneID" id="70081344"/>
<organism evidence="1 2">
    <name type="scientific">Gordonia phage Syleon</name>
    <dbReference type="NCBI Taxonomy" id="2653718"/>
    <lineage>
        <taxon>Viruses</taxon>
        <taxon>Duplodnaviria</taxon>
        <taxon>Heunggongvirae</taxon>
        <taxon>Uroviricota</taxon>
        <taxon>Caudoviricetes</taxon>
        <taxon>Deeyouvirinae</taxon>
        <taxon>Octobienvirus</taxon>
        <taxon>Octobienvirus syleon</taxon>
    </lineage>
</organism>
<reference evidence="1 2" key="1">
    <citation type="submission" date="2019-09" db="EMBL/GenBank/DDBJ databases">
        <authorList>
            <person name="Falcon-Lizardi N."/>
            <person name="Rios-Rosa Y."/>
            <person name="Rivera-Cruz A."/>
            <person name="Rivera-Espinal N.S."/>
            <person name="Rodriguez-Cotto F.E."/>
            <person name="Rosa-Flores A.N."/>
            <person name="Rubin M.R."/>
            <person name="Vazquez E."/>
            <person name="Molloy S.D."/>
            <person name="Garlena R.A."/>
            <person name="Russell D.A."/>
            <person name="Pope W.H."/>
            <person name="Jacobs-Sera D."/>
            <person name="Hatfull G.F."/>
        </authorList>
    </citation>
    <scope>NUCLEOTIDE SEQUENCE [LARGE SCALE GENOMIC DNA]</scope>
</reference>
<proteinExistence type="predicted"/>
<dbReference type="Proteomes" id="UP000346466">
    <property type="component" value="Segment"/>
</dbReference>
<dbReference type="RefSeq" id="YP_010246772.1">
    <property type="nucleotide sequence ID" value="NC_060137.1"/>
</dbReference>
<accession>A0A5Q2WDK4</accession>
<evidence type="ECO:0000313" key="2">
    <source>
        <dbReference type="Proteomes" id="UP000346466"/>
    </source>
</evidence>
<dbReference type="EMBL" id="MN444870">
    <property type="protein sequence ID" value="QGH75842.1"/>
    <property type="molecule type" value="Genomic_DNA"/>
</dbReference>